<evidence type="ECO:0000313" key="7">
    <source>
        <dbReference type="Proteomes" id="UP000278143"/>
    </source>
</evidence>
<evidence type="ECO:0000313" key="6">
    <source>
        <dbReference type="EMBL" id="RKP26999.1"/>
    </source>
</evidence>
<sequence>MEPSPRHYNLRSQRQRRQDAYKHTSIPRTTGALHAQHRARDQEIRKEKREQWVLGKRFRHRRLSNEQGNETADSDVDAAETDALSQQLQGFLTSTDAEEQLQALWCITNIAAAPKLQCQQLQETVPYLIGFLRHSNEAIQNQAAWALGNLALEGPSVRRLLRENGVILPLVDLLGRSESEELVKTASFTVSSMLHGEDTRSEQYVEAGLLDHLKRHLTTDQVDRLDQLREHGILALPLIRAIANIIAGPDEYTDAFMDCPSLLASLQGCLDSIRWVEHITMPLICIADTAIECSSRPVRKETLWLLSNLTAGMEKHVRQVIDAGLLDTVCRIFAETDFDLRKEASYIIMNVASRGRDYFDRLPLSCILPGYVDFLHAQDRTLLQMALTFVQITLDDHPQARSLLQQAGVPDALDSATLNQQSELHQMAGHLLDEIFEEDALSPANAASTASPVPLTHAT</sequence>
<organism evidence="6 7">
    <name type="scientific">Syncephalis pseudoplumigaleata</name>
    <dbReference type="NCBI Taxonomy" id="1712513"/>
    <lineage>
        <taxon>Eukaryota</taxon>
        <taxon>Fungi</taxon>
        <taxon>Fungi incertae sedis</taxon>
        <taxon>Zoopagomycota</taxon>
        <taxon>Zoopagomycotina</taxon>
        <taxon>Zoopagomycetes</taxon>
        <taxon>Zoopagales</taxon>
        <taxon>Piptocephalidaceae</taxon>
        <taxon>Syncephalis</taxon>
    </lineage>
</organism>
<gene>
    <name evidence="6" type="ORF">SYNPS1DRAFT_27334</name>
</gene>
<dbReference type="InterPro" id="IPR000225">
    <property type="entry name" value="Armadillo"/>
</dbReference>
<accession>A0A4V1J217</accession>
<name>A0A4V1J217_9FUNG</name>
<dbReference type="InterPro" id="IPR011989">
    <property type="entry name" value="ARM-like"/>
</dbReference>
<evidence type="ECO:0000256" key="3">
    <source>
        <dbReference type="ARBA" id="ARBA00022927"/>
    </source>
</evidence>
<keyword evidence="3" id="KW-0653">Protein transport</keyword>
<dbReference type="Proteomes" id="UP000278143">
    <property type="component" value="Unassembled WGS sequence"/>
</dbReference>
<dbReference type="Gene3D" id="1.25.10.10">
    <property type="entry name" value="Leucine-rich Repeat Variant"/>
    <property type="match status" value="1"/>
</dbReference>
<dbReference type="PANTHER" id="PTHR23316">
    <property type="entry name" value="IMPORTIN ALPHA"/>
    <property type="match status" value="1"/>
</dbReference>
<proteinExistence type="inferred from homology"/>
<dbReference type="AlphaFoldDB" id="A0A4V1J217"/>
<dbReference type="InterPro" id="IPR016024">
    <property type="entry name" value="ARM-type_fold"/>
</dbReference>
<dbReference type="SUPFAM" id="SSF48371">
    <property type="entry name" value="ARM repeat"/>
    <property type="match status" value="1"/>
</dbReference>
<comment type="similarity">
    <text evidence="1">Belongs to the importin alpha family.</text>
</comment>
<feature type="repeat" description="ARM" evidence="4">
    <location>
        <begin position="123"/>
        <end position="165"/>
    </location>
</feature>
<evidence type="ECO:0000256" key="1">
    <source>
        <dbReference type="ARBA" id="ARBA00010394"/>
    </source>
</evidence>
<dbReference type="EMBL" id="KZ989291">
    <property type="protein sequence ID" value="RKP26999.1"/>
    <property type="molecule type" value="Genomic_DNA"/>
</dbReference>
<dbReference type="OrthoDB" id="29145at2759"/>
<dbReference type="GO" id="GO:0015031">
    <property type="term" value="P:protein transport"/>
    <property type="evidence" value="ECO:0007669"/>
    <property type="project" value="UniProtKB-KW"/>
</dbReference>
<evidence type="ECO:0000256" key="5">
    <source>
        <dbReference type="SAM" id="MobiDB-lite"/>
    </source>
</evidence>
<evidence type="ECO:0000256" key="4">
    <source>
        <dbReference type="PROSITE-ProRule" id="PRU00259"/>
    </source>
</evidence>
<dbReference type="Pfam" id="PF13513">
    <property type="entry name" value="HEAT_EZ"/>
    <property type="match status" value="1"/>
</dbReference>
<keyword evidence="7" id="KW-1185">Reference proteome</keyword>
<dbReference type="SMART" id="SM00185">
    <property type="entry name" value="ARM"/>
    <property type="match status" value="4"/>
</dbReference>
<protein>
    <submittedName>
        <fullName evidence="6">Armadillo-type protein</fullName>
    </submittedName>
</protein>
<reference evidence="7" key="1">
    <citation type="journal article" date="2018" name="Nat. Microbiol.">
        <title>Leveraging single-cell genomics to expand the fungal tree of life.</title>
        <authorList>
            <person name="Ahrendt S.R."/>
            <person name="Quandt C.A."/>
            <person name="Ciobanu D."/>
            <person name="Clum A."/>
            <person name="Salamov A."/>
            <person name="Andreopoulos B."/>
            <person name="Cheng J.F."/>
            <person name="Woyke T."/>
            <person name="Pelin A."/>
            <person name="Henrissat B."/>
            <person name="Reynolds N.K."/>
            <person name="Benny G.L."/>
            <person name="Smith M.E."/>
            <person name="James T.Y."/>
            <person name="Grigoriev I.V."/>
        </authorList>
    </citation>
    <scope>NUCLEOTIDE SEQUENCE [LARGE SCALE GENOMIC DNA]</scope>
    <source>
        <strain evidence="7">Benny S71-1</strain>
    </source>
</reference>
<dbReference type="PROSITE" id="PS50176">
    <property type="entry name" value="ARM_REPEAT"/>
    <property type="match status" value="1"/>
</dbReference>
<evidence type="ECO:0000256" key="2">
    <source>
        <dbReference type="ARBA" id="ARBA00022448"/>
    </source>
</evidence>
<feature type="region of interest" description="Disordered" evidence="5">
    <location>
        <begin position="1"/>
        <end position="45"/>
    </location>
</feature>
<keyword evidence="2" id="KW-0813">Transport</keyword>